<dbReference type="GO" id="GO:0000049">
    <property type="term" value="F:tRNA binding"/>
    <property type="evidence" value="ECO:0007669"/>
    <property type="project" value="UniProtKB-KW"/>
</dbReference>
<dbReference type="PANTHER" id="PTHR17224:SF1">
    <property type="entry name" value="PEPTIDYL-TRNA HYDROLASE"/>
    <property type="match status" value="1"/>
</dbReference>
<keyword evidence="1" id="KW-0820">tRNA-binding</keyword>
<comment type="caution">
    <text evidence="4">The sequence shown here is derived from an EMBL/GenBank/DDBJ whole genome shotgun (WGS) entry which is preliminary data.</text>
</comment>
<dbReference type="PANTHER" id="PTHR17224">
    <property type="entry name" value="PEPTIDYL-TRNA HYDROLASE"/>
    <property type="match status" value="1"/>
</dbReference>
<accession>A0A2H0VGG0</accession>
<dbReference type="InterPro" id="IPR001328">
    <property type="entry name" value="Pept_tRNA_hydro"/>
</dbReference>
<name>A0A2H0VGG0_9BACT</name>
<keyword evidence="2 4" id="KW-0378">Hydrolase</keyword>
<evidence type="ECO:0000313" key="5">
    <source>
        <dbReference type="Proteomes" id="UP000231466"/>
    </source>
</evidence>
<reference evidence="5" key="1">
    <citation type="submission" date="2017-09" db="EMBL/GenBank/DDBJ databases">
        <title>Depth-based differentiation of microbial function through sediment-hosted aquifers and enrichment of novel symbionts in the deep terrestrial subsurface.</title>
        <authorList>
            <person name="Probst A.J."/>
            <person name="Ladd B."/>
            <person name="Jarett J.K."/>
            <person name="Geller-Mcgrath D.E."/>
            <person name="Sieber C.M.K."/>
            <person name="Emerson J.B."/>
            <person name="Anantharaman K."/>
            <person name="Thomas B.C."/>
            <person name="Malmstrom R."/>
            <person name="Stieglmeier M."/>
            <person name="Klingl A."/>
            <person name="Woyke T."/>
            <person name="Ryan C.M."/>
            <person name="Banfield J.F."/>
        </authorList>
    </citation>
    <scope>NUCLEOTIDE SEQUENCE [LARGE SCALE GENOMIC DNA]</scope>
</reference>
<gene>
    <name evidence="4" type="ORF">COT89_00555</name>
</gene>
<dbReference type="AlphaFoldDB" id="A0A2H0VGG0"/>
<dbReference type="GO" id="GO:0004045">
    <property type="term" value="F:peptidyl-tRNA hydrolase activity"/>
    <property type="evidence" value="ECO:0007669"/>
    <property type="project" value="InterPro"/>
</dbReference>
<proteinExistence type="predicted"/>
<dbReference type="Gene3D" id="3.40.50.1470">
    <property type="entry name" value="Peptidyl-tRNA hydrolase"/>
    <property type="match status" value="1"/>
</dbReference>
<dbReference type="Proteomes" id="UP000231466">
    <property type="component" value="Unassembled WGS sequence"/>
</dbReference>
<evidence type="ECO:0000256" key="1">
    <source>
        <dbReference type="ARBA" id="ARBA00022555"/>
    </source>
</evidence>
<evidence type="ECO:0000313" key="4">
    <source>
        <dbReference type="EMBL" id="PIR98192.1"/>
    </source>
</evidence>
<evidence type="ECO:0000256" key="2">
    <source>
        <dbReference type="ARBA" id="ARBA00022801"/>
    </source>
</evidence>
<keyword evidence="3" id="KW-0694">RNA-binding</keyword>
<dbReference type="Pfam" id="PF01195">
    <property type="entry name" value="Pept_tRNA_hydro"/>
    <property type="match status" value="1"/>
</dbReference>
<dbReference type="CDD" id="cd00462">
    <property type="entry name" value="PTH"/>
    <property type="match status" value="1"/>
</dbReference>
<dbReference type="EMBL" id="PFAH01000002">
    <property type="protein sequence ID" value="PIR98192.1"/>
    <property type="molecule type" value="Genomic_DNA"/>
</dbReference>
<sequence>MFKLNFWPKPDKHTKILIALGNPEGKYKNTYHNVGFLYADYLANTNKIDFKKYKNDFIYAKSENFVIIKLLSFMNNSGVPTLKALKYFNVKPEDLVLIHDDSDLELGQYKTSSNRGSAGHKGVESVIHHLKTKNFNRIRIGIRKKSGKAGQFVLKEITKEDLVILDNLFSRINFQNF</sequence>
<dbReference type="SUPFAM" id="SSF53178">
    <property type="entry name" value="Peptidyl-tRNA hydrolase-like"/>
    <property type="match status" value="1"/>
</dbReference>
<protein>
    <submittedName>
        <fullName evidence="4">Aminoacyl-tRNA hydrolase</fullName>
    </submittedName>
</protein>
<dbReference type="NCBIfam" id="TIGR00447">
    <property type="entry name" value="pth"/>
    <property type="match status" value="1"/>
</dbReference>
<dbReference type="InterPro" id="IPR036416">
    <property type="entry name" value="Pept_tRNA_hydro_sf"/>
</dbReference>
<evidence type="ECO:0000256" key="3">
    <source>
        <dbReference type="ARBA" id="ARBA00022884"/>
    </source>
</evidence>
<organism evidence="4 5">
    <name type="scientific">Candidatus Colwellbacteria bacterium CG10_big_fil_rev_8_21_14_0_10_42_22</name>
    <dbReference type="NCBI Taxonomy" id="1974540"/>
    <lineage>
        <taxon>Bacteria</taxon>
        <taxon>Candidatus Colwelliibacteriota</taxon>
    </lineage>
</organism>